<dbReference type="EMBL" id="BLXT01005315">
    <property type="protein sequence ID" value="GFO21998.1"/>
    <property type="molecule type" value="Genomic_DNA"/>
</dbReference>
<protein>
    <submittedName>
        <fullName evidence="3">Yeats domain-containing protein 4-like</fullName>
    </submittedName>
</protein>
<evidence type="ECO:0000313" key="3">
    <source>
        <dbReference type="EMBL" id="GFO21998.1"/>
    </source>
</evidence>
<evidence type="ECO:0000256" key="1">
    <source>
        <dbReference type="SAM" id="MobiDB-lite"/>
    </source>
</evidence>
<dbReference type="PANTHER" id="PTHR14308:SF0">
    <property type="entry name" value="WAP FOUR-DISULFIDE CORE DOMAIN PROTEIN 1"/>
    <property type="match status" value="1"/>
</dbReference>
<accession>A0AAV4BQZ8</accession>
<gene>
    <name evidence="3" type="ORF">PoB_004850300</name>
</gene>
<keyword evidence="4" id="KW-1185">Reference proteome</keyword>
<reference evidence="3 4" key="1">
    <citation type="journal article" date="2021" name="Elife">
        <title>Chloroplast acquisition without the gene transfer in kleptoplastic sea slugs, Plakobranchus ocellatus.</title>
        <authorList>
            <person name="Maeda T."/>
            <person name="Takahashi S."/>
            <person name="Yoshida T."/>
            <person name="Shimamura S."/>
            <person name="Takaki Y."/>
            <person name="Nagai Y."/>
            <person name="Toyoda A."/>
            <person name="Suzuki Y."/>
            <person name="Arimoto A."/>
            <person name="Ishii H."/>
            <person name="Satoh N."/>
            <person name="Nishiyama T."/>
            <person name="Hasebe M."/>
            <person name="Maruyama T."/>
            <person name="Minagawa J."/>
            <person name="Obokata J."/>
            <person name="Shigenobu S."/>
        </authorList>
    </citation>
    <scope>NUCLEOTIDE SEQUENCE [LARGE SCALE GENOMIC DNA]</scope>
</reference>
<organism evidence="3 4">
    <name type="scientific">Plakobranchus ocellatus</name>
    <dbReference type="NCBI Taxonomy" id="259542"/>
    <lineage>
        <taxon>Eukaryota</taxon>
        <taxon>Metazoa</taxon>
        <taxon>Spiralia</taxon>
        <taxon>Lophotrochozoa</taxon>
        <taxon>Mollusca</taxon>
        <taxon>Gastropoda</taxon>
        <taxon>Heterobranchia</taxon>
        <taxon>Euthyneura</taxon>
        <taxon>Panpulmonata</taxon>
        <taxon>Sacoglossa</taxon>
        <taxon>Placobranchoidea</taxon>
        <taxon>Plakobranchidae</taxon>
        <taxon>Plakobranchus</taxon>
    </lineage>
</organism>
<evidence type="ECO:0000259" key="2">
    <source>
        <dbReference type="PROSITE" id="PS51390"/>
    </source>
</evidence>
<feature type="domain" description="WAP" evidence="2">
    <location>
        <begin position="89"/>
        <end position="141"/>
    </location>
</feature>
<dbReference type="GO" id="GO:0001558">
    <property type="term" value="P:regulation of cell growth"/>
    <property type="evidence" value="ECO:0007669"/>
    <property type="project" value="TreeGrafter"/>
</dbReference>
<feature type="region of interest" description="Disordered" evidence="1">
    <location>
        <begin position="80"/>
        <end position="100"/>
    </location>
</feature>
<dbReference type="GO" id="GO:0005615">
    <property type="term" value="C:extracellular space"/>
    <property type="evidence" value="ECO:0007669"/>
    <property type="project" value="TreeGrafter"/>
</dbReference>
<dbReference type="InterPro" id="IPR042357">
    <property type="entry name" value="WFDC1"/>
</dbReference>
<sequence length="289" mass="31699">MTPGSRLSNTILIQWRTWSQCAVFLALWTCIMWGTINVQAGPLTIAREDTVVVQDLDSSKERWLADGSFYDIDYLSDQPQQGEDTNAAPSESTSDRCPPVPKKLPTGGCDNVDQCSPDKPCADKQLRCCFNGCVHTCLPEEKPPIYIDWIREPKRRFLDGRSWLIPGPLDSTDVEMCSTSPTEESDDADPLLCPHGYECSIDDPGKPEAGIPNIGHCVKMADVKEMSDPLALKANPGHNEAPQTDAAHKLPIPQGCLMSDDGQVLLSGHSIIIDGRKCLCSETKLECDP</sequence>
<name>A0AAV4BQZ8_9GAST</name>
<dbReference type="GO" id="GO:0030414">
    <property type="term" value="F:peptidase inhibitor activity"/>
    <property type="evidence" value="ECO:0007669"/>
    <property type="project" value="InterPro"/>
</dbReference>
<dbReference type="Proteomes" id="UP000735302">
    <property type="component" value="Unassembled WGS sequence"/>
</dbReference>
<comment type="caution">
    <text evidence="3">The sequence shown here is derived from an EMBL/GenBank/DDBJ whole genome shotgun (WGS) entry which is preliminary data.</text>
</comment>
<dbReference type="InterPro" id="IPR008197">
    <property type="entry name" value="WAP_dom"/>
</dbReference>
<evidence type="ECO:0000313" key="4">
    <source>
        <dbReference type="Proteomes" id="UP000735302"/>
    </source>
</evidence>
<dbReference type="AlphaFoldDB" id="A0AAV4BQZ8"/>
<dbReference type="PROSITE" id="PS51390">
    <property type="entry name" value="WAP"/>
    <property type="match status" value="1"/>
</dbReference>
<dbReference type="PANTHER" id="PTHR14308">
    <property type="entry name" value="WAP FOUR-DISULFIDE CORE DOMAIN PROTEIN 1"/>
    <property type="match status" value="1"/>
</dbReference>
<proteinExistence type="predicted"/>
<feature type="compositionally biased region" description="Polar residues" evidence="1">
    <location>
        <begin position="80"/>
        <end position="92"/>
    </location>
</feature>